<accession>A0A098EEL4</accession>
<evidence type="ECO:0000313" key="2">
    <source>
        <dbReference type="Proteomes" id="UP000055047"/>
    </source>
</evidence>
<name>A0A098EEL4_ANAPH</name>
<dbReference type="AlphaFoldDB" id="A0A098EEL4"/>
<proteinExistence type="predicted"/>
<dbReference type="EMBL" id="CCXQ01000070">
    <property type="protein sequence ID" value="CEG20719.1"/>
    <property type="molecule type" value="Genomic_DNA"/>
</dbReference>
<protein>
    <submittedName>
        <fullName evidence="1">Uncharacterized protein</fullName>
    </submittedName>
</protein>
<evidence type="ECO:0000313" key="1">
    <source>
        <dbReference type="EMBL" id="CEG20719.1"/>
    </source>
</evidence>
<sequence length="47" mass="5361">MLEHRLHCLVPLPNKAFIFVSNIELILQFAALGKGIYFISSIVFHYG</sequence>
<dbReference type="Proteomes" id="UP000055047">
    <property type="component" value="Unassembled WGS sequence"/>
</dbReference>
<reference evidence="1 2" key="1">
    <citation type="submission" date="2014-09" db="EMBL/GenBank/DDBJ databases">
        <authorList>
            <person name="Loux Valentin"/>
            <person name="Dugat Thibaut"/>
        </authorList>
    </citation>
    <scope>NUCLEOTIDE SEQUENCE [LARGE SCALE GENOMIC DNA]</scope>
    <source>
        <strain evidence="1 2">BOV-10_179</strain>
    </source>
</reference>
<gene>
    <name evidence="1" type="ORF">ANAPHAGO_00480</name>
</gene>
<organism evidence="1 2">
    <name type="scientific">Anaplasma phagocytophilum</name>
    <name type="common">Ehrlichia phagocytophila</name>
    <dbReference type="NCBI Taxonomy" id="948"/>
    <lineage>
        <taxon>Bacteria</taxon>
        <taxon>Pseudomonadati</taxon>
        <taxon>Pseudomonadota</taxon>
        <taxon>Alphaproteobacteria</taxon>
        <taxon>Rickettsiales</taxon>
        <taxon>Anaplasmataceae</taxon>
        <taxon>Anaplasma</taxon>
        <taxon>phagocytophilum group</taxon>
    </lineage>
</organism>